<dbReference type="RefSeq" id="WP_160920889.1">
    <property type="nucleotide sequence ID" value="NZ_WMEY01000007.1"/>
</dbReference>
<name>A0A845F494_9BACL</name>
<gene>
    <name evidence="2" type="ORF">GLW07_19125</name>
</gene>
<protein>
    <submittedName>
        <fullName evidence="2">Uncharacterized protein</fullName>
    </submittedName>
</protein>
<feature type="transmembrane region" description="Helical" evidence="1">
    <location>
        <begin position="37"/>
        <end position="60"/>
    </location>
</feature>
<proteinExistence type="predicted"/>
<feature type="transmembrane region" description="Helical" evidence="1">
    <location>
        <begin position="12"/>
        <end position="31"/>
    </location>
</feature>
<evidence type="ECO:0000313" key="2">
    <source>
        <dbReference type="EMBL" id="MYL65475.1"/>
    </source>
</evidence>
<keyword evidence="1" id="KW-0472">Membrane</keyword>
<evidence type="ECO:0000313" key="3">
    <source>
        <dbReference type="Proteomes" id="UP000447833"/>
    </source>
</evidence>
<sequence>MKLKELAHSEWRFSVMVLGALLGTFIGISFGRHELNPTFAIGYLAVWVLVVVINAIYVLYKRSKNRGT</sequence>
<comment type="caution">
    <text evidence="2">The sequence shown here is derived from an EMBL/GenBank/DDBJ whole genome shotgun (WGS) entry which is preliminary data.</text>
</comment>
<dbReference type="AlphaFoldDB" id="A0A845F494"/>
<keyword evidence="1" id="KW-0812">Transmembrane</keyword>
<dbReference type="Proteomes" id="UP000447833">
    <property type="component" value="Unassembled WGS sequence"/>
</dbReference>
<accession>A0A845F494</accession>
<reference evidence="2 3" key="1">
    <citation type="submission" date="2019-11" db="EMBL/GenBank/DDBJ databases">
        <title>Genome sequences of 17 halophilic strains isolated from different environments.</title>
        <authorList>
            <person name="Furrow R.E."/>
        </authorList>
    </citation>
    <scope>NUCLEOTIDE SEQUENCE [LARGE SCALE GENOMIC DNA]</scope>
    <source>
        <strain evidence="2 3">22506_14_FS</strain>
    </source>
</reference>
<evidence type="ECO:0000256" key="1">
    <source>
        <dbReference type="SAM" id="Phobius"/>
    </source>
</evidence>
<keyword evidence="1" id="KW-1133">Transmembrane helix</keyword>
<organism evidence="2 3">
    <name type="scientific">Guptibacillus hwajinpoensis</name>
    <dbReference type="NCBI Taxonomy" id="208199"/>
    <lineage>
        <taxon>Bacteria</taxon>
        <taxon>Bacillati</taxon>
        <taxon>Bacillota</taxon>
        <taxon>Bacilli</taxon>
        <taxon>Bacillales</taxon>
        <taxon>Guptibacillaceae</taxon>
        <taxon>Guptibacillus</taxon>
    </lineage>
</organism>
<dbReference type="EMBL" id="WMEY01000007">
    <property type="protein sequence ID" value="MYL65475.1"/>
    <property type="molecule type" value="Genomic_DNA"/>
</dbReference>